<feature type="region of interest" description="Disordered" evidence="1">
    <location>
        <begin position="1"/>
        <end position="71"/>
    </location>
</feature>
<feature type="compositionally biased region" description="Low complexity" evidence="1">
    <location>
        <begin position="25"/>
        <end position="48"/>
    </location>
</feature>
<dbReference type="AlphaFoldDB" id="A0A4S8LPB9"/>
<dbReference type="EMBL" id="ML179311">
    <property type="protein sequence ID" value="THU91242.1"/>
    <property type="molecule type" value="Genomic_DNA"/>
</dbReference>
<protein>
    <submittedName>
        <fullName evidence="2">Uncharacterized protein</fullName>
    </submittedName>
</protein>
<name>A0A4S8LPB9_DENBC</name>
<feature type="compositionally biased region" description="Polar residues" evidence="1">
    <location>
        <begin position="59"/>
        <end position="69"/>
    </location>
</feature>
<reference evidence="2 4" key="1">
    <citation type="journal article" date="2019" name="Nat. Ecol. Evol.">
        <title>Megaphylogeny resolves global patterns of mushroom evolution.</title>
        <authorList>
            <person name="Varga T."/>
            <person name="Krizsan K."/>
            <person name="Foldi C."/>
            <person name="Dima B."/>
            <person name="Sanchez-Garcia M."/>
            <person name="Sanchez-Ramirez S."/>
            <person name="Szollosi G.J."/>
            <person name="Szarkandi J.G."/>
            <person name="Papp V."/>
            <person name="Albert L."/>
            <person name="Andreopoulos W."/>
            <person name="Angelini C."/>
            <person name="Antonin V."/>
            <person name="Barry K.W."/>
            <person name="Bougher N.L."/>
            <person name="Buchanan P."/>
            <person name="Buyck B."/>
            <person name="Bense V."/>
            <person name="Catcheside P."/>
            <person name="Chovatia M."/>
            <person name="Cooper J."/>
            <person name="Damon W."/>
            <person name="Desjardin D."/>
            <person name="Finy P."/>
            <person name="Geml J."/>
            <person name="Haridas S."/>
            <person name="Hughes K."/>
            <person name="Justo A."/>
            <person name="Karasinski D."/>
            <person name="Kautmanova I."/>
            <person name="Kiss B."/>
            <person name="Kocsube S."/>
            <person name="Kotiranta H."/>
            <person name="LaButti K.M."/>
            <person name="Lechner B.E."/>
            <person name="Liimatainen K."/>
            <person name="Lipzen A."/>
            <person name="Lukacs Z."/>
            <person name="Mihaltcheva S."/>
            <person name="Morgado L.N."/>
            <person name="Niskanen T."/>
            <person name="Noordeloos M.E."/>
            <person name="Ohm R.A."/>
            <person name="Ortiz-Santana B."/>
            <person name="Ovrebo C."/>
            <person name="Racz N."/>
            <person name="Riley R."/>
            <person name="Savchenko A."/>
            <person name="Shiryaev A."/>
            <person name="Soop K."/>
            <person name="Spirin V."/>
            <person name="Szebenyi C."/>
            <person name="Tomsovsky M."/>
            <person name="Tulloss R.E."/>
            <person name="Uehling J."/>
            <person name="Grigoriev I.V."/>
            <person name="Vagvolgyi C."/>
            <person name="Papp T."/>
            <person name="Martin F.M."/>
            <person name="Miettinen O."/>
            <person name="Hibbett D.S."/>
            <person name="Nagy L.G."/>
        </authorList>
    </citation>
    <scope>NUCLEOTIDE SEQUENCE [LARGE SCALE GENOMIC DNA]</scope>
    <source>
        <strain evidence="2 4">CBS 962.96</strain>
    </source>
</reference>
<evidence type="ECO:0000313" key="4">
    <source>
        <dbReference type="Proteomes" id="UP000297245"/>
    </source>
</evidence>
<dbReference type="EMBL" id="ML179196">
    <property type="protein sequence ID" value="THU95582.1"/>
    <property type="molecule type" value="Genomic_DNA"/>
</dbReference>
<feature type="compositionally biased region" description="Basic and acidic residues" evidence="1">
    <location>
        <begin position="86"/>
        <end position="95"/>
    </location>
</feature>
<gene>
    <name evidence="3" type="ORF">K435DRAFT_839392</name>
    <name evidence="2" type="ORF">K435DRAFT_841102</name>
</gene>
<evidence type="ECO:0000313" key="3">
    <source>
        <dbReference type="EMBL" id="THU95582.1"/>
    </source>
</evidence>
<keyword evidence="4" id="KW-1185">Reference proteome</keyword>
<evidence type="ECO:0000256" key="1">
    <source>
        <dbReference type="SAM" id="MobiDB-lite"/>
    </source>
</evidence>
<dbReference type="Proteomes" id="UP000297245">
    <property type="component" value="Unassembled WGS sequence"/>
</dbReference>
<proteinExistence type="predicted"/>
<feature type="region of interest" description="Disordered" evidence="1">
    <location>
        <begin position="79"/>
        <end position="98"/>
    </location>
</feature>
<evidence type="ECO:0000313" key="2">
    <source>
        <dbReference type="EMBL" id="THU91242.1"/>
    </source>
</evidence>
<sequence length="155" mass="16863">MQNYVDGDMPIHCPIPRRATGPYLPYQTPTQPQTHATQSPSTSSTSSTWDDNTPYGHAVSSSHSSQFLQVPQPDLASSPFVSDYSSCEHTKREEPSSQFGAFAKATIVQPTSDQGGPVCVQQQELVPQIQDIHSACSDEVNNLSYNVMQGDSALF</sequence>
<accession>A0A4S8LPB9</accession>
<organism evidence="2 4">
    <name type="scientific">Dendrothele bispora (strain CBS 962.96)</name>
    <dbReference type="NCBI Taxonomy" id="1314807"/>
    <lineage>
        <taxon>Eukaryota</taxon>
        <taxon>Fungi</taxon>
        <taxon>Dikarya</taxon>
        <taxon>Basidiomycota</taxon>
        <taxon>Agaricomycotina</taxon>
        <taxon>Agaricomycetes</taxon>
        <taxon>Agaricomycetidae</taxon>
        <taxon>Agaricales</taxon>
        <taxon>Agaricales incertae sedis</taxon>
        <taxon>Dendrothele</taxon>
    </lineage>
</organism>